<comment type="caution">
    <text evidence="1">The sequence shown here is derived from an EMBL/GenBank/DDBJ whole genome shotgun (WGS) entry which is preliminary data.</text>
</comment>
<protein>
    <submittedName>
        <fullName evidence="1">Uncharacterized protein</fullName>
    </submittedName>
</protein>
<name>A0ABT2MYA4_9CYAN</name>
<dbReference type="RefSeq" id="WP_368009182.1">
    <property type="nucleotide sequence ID" value="NZ_JAMXFF010000058.1"/>
</dbReference>
<sequence length="46" mass="4799">MAPAPFCIELGGSGSAVPAIWPIASQVRYQYAPLPARANSLREAIG</sequence>
<proteinExistence type="predicted"/>
<dbReference type="Proteomes" id="UP001525890">
    <property type="component" value="Unassembled WGS sequence"/>
</dbReference>
<keyword evidence="2" id="KW-1185">Reference proteome</keyword>
<evidence type="ECO:0000313" key="1">
    <source>
        <dbReference type="EMBL" id="MCT7969734.1"/>
    </source>
</evidence>
<evidence type="ECO:0000313" key="2">
    <source>
        <dbReference type="Proteomes" id="UP001525890"/>
    </source>
</evidence>
<accession>A0ABT2MYA4</accession>
<gene>
    <name evidence="1" type="ORF">NG799_25815</name>
</gene>
<organism evidence="1 2">
    <name type="scientific">Laspinema palackyanum D2a</name>
    <dbReference type="NCBI Taxonomy" id="2953684"/>
    <lineage>
        <taxon>Bacteria</taxon>
        <taxon>Bacillati</taxon>
        <taxon>Cyanobacteriota</taxon>
        <taxon>Cyanophyceae</taxon>
        <taxon>Oscillatoriophycideae</taxon>
        <taxon>Oscillatoriales</taxon>
        <taxon>Laspinemataceae</taxon>
        <taxon>Laspinema</taxon>
        <taxon>Laspinema palackyanum</taxon>
    </lineage>
</organism>
<dbReference type="EMBL" id="JAMXFF010000058">
    <property type="protein sequence ID" value="MCT7969734.1"/>
    <property type="molecule type" value="Genomic_DNA"/>
</dbReference>
<reference evidence="1 2" key="1">
    <citation type="journal article" date="2022" name="Front. Microbiol.">
        <title>High genomic differentiation and limited gene flow indicate recent cryptic speciation within the genus Laspinema (cyanobacteria).</title>
        <authorList>
            <person name="Stanojkovic A."/>
            <person name="Skoupy S."/>
            <person name="Skaloud P."/>
            <person name="Dvorak P."/>
        </authorList>
    </citation>
    <scope>NUCLEOTIDE SEQUENCE [LARGE SCALE GENOMIC DNA]</scope>
    <source>
        <strain evidence="1 2">D2a</strain>
    </source>
</reference>